<dbReference type="AlphaFoldDB" id="A0A8D8UC56"/>
<dbReference type="EMBL" id="HBUF01339775">
    <property type="protein sequence ID" value="CAG6701234.1"/>
    <property type="molecule type" value="Transcribed_RNA"/>
</dbReference>
<protein>
    <submittedName>
        <fullName evidence="1">Uncharacterized protein</fullName>
    </submittedName>
</protein>
<organism evidence="1">
    <name type="scientific">Cacopsylla melanoneura</name>
    <dbReference type="NCBI Taxonomy" id="428564"/>
    <lineage>
        <taxon>Eukaryota</taxon>
        <taxon>Metazoa</taxon>
        <taxon>Ecdysozoa</taxon>
        <taxon>Arthropoda</taxon>
        <taxon>Hexapoda</taxon>
        <taxon>Insecta</taxon>
        <taxon>Pterygota</taxon>
        <taxon>Neoptera</taxon>
        <taxon>Paraneoptera</taxon>
        <taxon>Hemiptera</taxon>
        <taxon>Sternorrhyncha</taxon>
        <taxon>Psylloidea</taxon>
        <taxon>Psyllidae</taxon>
        <taxon>Psyllinae</taxon>
        <taxon>Cacopsylla</taxon>
    </lineage>
</organism>
<reference evidence="1" key="1">
    <citation type="submission" date="2021-05" db="EMBL/GenBank/DDBJ databases">
        <authorList>
            <person name="Alioto T."/>
            <person name="Alioto T."/>
            <person name="Gomez Garrido J."/>
        </authorList>
    </citation>
    <scope>NUCLEOTIDE SEQUENCE</scope>
</reference>
<dbReference type="EMBL" id="HBUF01339776">
    <property type="protein sequence ID" value="CAG6701237.1"/>
    <property type="molecule type" value="Transcribed_RNA"/>
</dbReference>
<sequence>MVLRVEIGRFSEISRLDDFLGTAFIRASFSLVGKTDFCSDLLKIRDSGYFSCFAHFLKRDGGSPSVPGAFFSGRVLIASSMSFSVISSMCMCKLFVSVGRVFAGVGGAALCTLRKCTANASAIV</sequence>
<evidence type="ECO:0000313" key="1">
    <source>
        <dbReference type="EMBL" id="CAG6701231.1"/>
    </source>
</evidence>
<dbReference type="EMBL" id="HBUF01339774">
    <property type="protein sequence ID" value="CAG6701231.1"/>
    <property type="molecule type" value="Transcribed_RNA"/>
</dbReference>
<proteinExistence type="predicted"/>
<accession>A0A8D8UC56</accession>
<name>A0A8D8UC56_9HEMI</name>